<dbReference type="SUPFAM" id="SSF57667">
    <property type="entry name" value="beta-beta-alpha zinc fingers"/>
    <property type="match status" value="3"/>
</dbReference>
<feature type="region of interest" description="Disordered" evidence="6">
    <location>
        <begin position="380"/>
        <end position="487"/>
    </location>
</feature>
<evidence type="ECO:0000313" key="8">
    <source>
        <dbReference type="EMBL" id="KAJ8659192.1"/>
    </source>
</evidence>
<evidence type="ECO:0000256" key="2">
    <source>
        <dbReference type="ARBA" id="ARBA00022737"/>
    </source>
</evidence>
<keyword evidence="2" id="KW-0677">Repeat</keyword>
<feature type="domain" description="C2H2-type" evidence="7">
    <location>
        <begin position="365"/>
        <end position="394"/>
    </location>
</feature>
<feature type="compositionally biased region" description="Polar residues" evidence="6">
    <location>
        <begin position="71"/>
        <end position="84"/>
    </location>
</feature>
<evidence type="ECO:0000256" key="6">
    <source>
        <dbReference type="SAM" id="MobiDB-lite"/>
    </source>
</evidence>
<evidence type="ECO:0000256" key="3">
    <source>
        <dbReference type="ARBA" id="ARBA00022771"/>
    </source>
</evidence>
<name>A0AAD7V774_9FUNG</name>
<dbReference type="EMBL" id="JARTCD010000020">
    <property type="protein sequence ID" value="KAJ8659192.1"/>
    <property type="molecule type" value="Genomic_DNA"/>
</dbReference>
<keyword evidence="3 5" id="KW-0863">Zinc-finger</keyword>
<dbReference type="PROSITE" id="PS50157">
    <property type="entry name" value="ZINC_FINGER_C2H2_2"/>
    <property type="match status" value="4"/>
</dbReference>
<dbReference type="Pfam" id="PF00096">
    <property type="entry name" value="zf-C2H2"/>
    <property type="match status" value="4"/>
</dbReference>
<dbReference type="PROSITE" id="PS00028">
    <property type="entry name" value="ZINC_FINGER_C2H2_1"/>
    <property type="match status" value="4"/>
</dbReference>
<dbReference type="GO" id="GO:0000978">
    <property type="term" value="F:RNA polymerase II cis-regulatory region sequence-specific DNA binding"/>
    <property type="evidence" value="ECO:0007669"/>
    <property type="project" value="TreeGrafter"/>
</dbReference>
<dbReference type="PANTHER" id="PTHR14003">
    <property type="entry name" value="TRANSCRIPTIONAL REPRESSOR PROTEIN YY"/>
    <property type="match status" value="1"/>
</dbReference>
<proteinExistence type="predicted"/>
<dbReference type="FunFam" id="3.30.160.60:FF:002343">
    <property type="entry name" value="Zinc finger protein 33A"/>
    <property type="match status" value="1"/>
</dbReference>
<feature type="compositionally biased region" description="Low complexity" evidence="6">
    <location>
        <begin position="222"/>
        <end position="233"/>
    </location>
</feature>
<organism evidence="8 9">
    <name type="scientific">Lichtheimia ornata</name>
    <dbReference type="NCBI Taxonomy" id="688661"/>
    <lineage>
        <taxon>Eukaryota</taxon>
        <taxon>Fungi</taxon>
        <taxon>Fungi incertae sedis</taxon>
        <taxon>Mucoromycota</taxon>
        <taxon>Mucoromycotina</taxon>
        <taxon>Mucoromycetes</taxon>
        <taxon>Mucorales</taxon>
        <taxon>Lichtheimiaceae</taxon>
        <taxon>Lichtheimia</taxon>
    </lineage>
</organism>
<feature type="compositionally biased region" description="Basic and acidic residues" evidence="6">
    <location>
        <begin position="330"/>
        <end position="339"/>
    </location>
</feature>
<evidence type="ECO:0000313" key="9">
    <source>
        <dbReference type="Proteomes" id="UP001234581"/>
    </source>
</evidence>
<feature type="region of interest" description="Disordered" evidence="6">
    <location>
        <begin position="1"/>
        <end position="49"/>
    </location>
</feature>
<feature type="compositionally biased region" description="Low complexity" evidence="6">
    <location>
        <begin position="405"/>
        <end position="417"/>
    </location>
</feature>
<feature type="compositionally biased region" description="Basic and acidic residues" evidence="6">
    <location>
        <begin position="390"/>
        <end position="401"/>
    </location>
</feature>
<accession>A0AAD7V774</accession>
<evidence type="ECO:0000256" key="4">
    <source>
        <dbReference type="ARBA" id="ARBA00022833"/>
    </source>
</evidence>
<dbReference type="InterPro" id="IPR013087">
    <property type="entry name" value="Znf_C2H2_type"/>
</dbReference>
<dbReference type="Gene3D" id="3.30.160.60">
    <property type="entry name" value="Classic Zinc Finger"/>
    <property type="match status" value="4"/>
</dbReference>
<gene>
    <name evidence="8" type="ORF">O0I10_005231</name>
</gene>
<dbReference type="GO" id="GO:0000785">
    <property type="term" value="C:chromatin"/>
    <property type="evidence" value="ECO:0007669"/>
    <property type="project" value="TreeGrafter"/>
</dbReference>
<feature type="compositionally biased region" description="Polar residues" evidence="6">
    <location>
        <begin position="269"/>
        <end position="279"/>
    </location>
</feature>
<feature type="domain" description="C2H2-type" evidence="7">
    <location>
        <begin position="335"/>
        <end position="364"/>
    </location>
</feature>
<dbReference type="RefSeq" id="XP_058344105.1">
    <property type="nucleotide sequence ID" value="XM_058485278.1"/>
</dbReference>
<feature type="region of interest" description="Disordered" evidence="6">
    <location>
        <begin position="63"/>
        <end position="90"/>
    </location>
</feature>
<evidence type="ECO:0000256" key="5">
    <source>
        <dbReference type="PROSITE-ProRule" id="PRU00042"/>
    </source>
</evidence>
<dbReference type="GO" id="GO:0008270">
    <property type="term" value="F:zinc ion binding"/>
    <property type="evidence" value="ECO:0007669"/>
    <property type="project" value="UniProtKB-KW"/>
</dbReference>
<protein>
    <recommendedName>
        <fullName evidence="7">C2H2-type domain-containing protein</fullName>
    </recommendedName>
</protein>
<evidence type="ECO:0000259" key="7">
    <source>
        <dbReference type="PROSITE" id="PS50157"/>
    </source>
</evidence>
<dbReference type="InterPro" id="IPR036236">
    <property type="entry name" value="Znf_C2H2_sf"/>
</dbReference>
<dbReference type="FunFam" id="3.30.160.60:FF:000125">
    <property type="entry name" value="Putative zinc finger protein 143"/>
    <property type="match status" value="1"/>
</dbReference>
<feature type="compositionally biased region" description="Low complexity" evidence="6">
    <location>
        <begin position="436"/>
        <end position="449"/>
    </location>
</feature>
<keyword evidence="1" id="KW-0479">Metal-binding</keyword>
<sequence length="487" mass="55041">MDSTGNTYCYEPRRSSTFSLPPPPRQHANPADSDQVLSPPLTPSITPSITTLSANHHFKSKFPSDHPLAYQPSSAVHPTSSSPNRLLVNDPIDRRSSACSAMSLDEFNRQYWDTNRMVKENRSFSFSDRMPSRRQPSKQNKHVCNYPHCGWSFKRYEHLKRHMLVHTGERPHACPYPGCGKRFSRSDNFHAHYRTHTKKALEQQKGTSTAPGNVAVPPPPSSSDTSAPPTQTFLPPPPSFDSFHHPHHHPHHRMDQQQQHQDTHHYLMSRSSSTTNGQAPPQVPAFHHHRQSYGPMEGAPPPPPTAPNSAADNMMPPPPPSSSSPSSSSDDEKQHICTHPDCHRRFKRLEHLKRHMRIHTLERPFQCTYAGCQKSFSRSDNLTQHLKTHERRESRYQEHRPYPSPYHHPQQQRPQTPNESMSFVDFMRPGGHHHQQQQPQHHPTSSSSSQHHHPGAPPPAAAPPSTSSSMQHMLSWHPGDAAGSVGC</sequence>
<dbReference type="GO" id="GO:0031519">
    <property type="term" value="C:PcG protein complex"/>
    <property type="evidence" value="ECO:0007669"/>
    <property type="project" value="TreeGrafter"/>
</dbReference>
<dbReference type="AlphaFoldDB" id="A0AAD7V774"/>
<feature type="domain" description="C2H2-type" evidence="7">
    <location>
        <begin position="172"/>
        <end position="201"/>
    </location>
</feature>
<dbReference type="SMART" id="SM00355">
    <property type="entry name" value="ZnF_C2H2"/>
    <property type="match status" value="4"/>
</dbReference>
<evidence type="ECO:0000256" key="1">
    <source>
        <dbReference type="ARBA" id="ARBA00022723"/>
    </source>
</evidence>
<feature type="domain" description="C2H2-type" evidence="7">
    <location>
        <begin position="142"/>
        <end position="171"/>
    </location>
</feature>
<comment type="caution">
    <text evidence="8">The sequence shown here is derived from an EMBL/GenBank/DDBJ whole genome shotgun (WGS) entry which is preliminary data.</text>
</comment>
<dbReference type="PANTHER" id="PTHR14003:SF19">
    <property type="entry name" value="YY2 TRANSCRIPTION FACTOR"/>
    <property type="match status" value="1"/>
</dbReference>
<dbReference type="GeneID" id="83212644"/>
<reference evidence="8 9" key="1">
    <citation type="submission" date="2023-03" db="EMBL/GenBank/DDBJ databases">
        <title>Genome sequence of Lichtheimia ornata CBS 291.66.</title>
        <authorList>
            <person name="Mohabir J.T."/>
            <person name="Shea T.P."/>
            <person name="Kurbessoian T."/>
            <person name="Berby B."/>
            <person name="Fontaine J."/>
            <person name="Livny J."/>
            <person name="Gnirke A."/>
            <person name="Stajich J.E."/>
            <person name="Cuomo C.A."/>
        </authorList>
    </citation>
    <scope>NUCLEOTIDE SEQUENCE [LARGE SCALE GENOMIC DNA]</scope>
    <source>
        <strain evidence="8">CBS 291.66</strain>
    </source>
</reference>
<dbReference type="GO" id="GO:0000981">
    <property type="term" value="F:DNA-binding transcription factor activity, RNA polymerase II-specific"/>
    <property type="evidence" value="ECO:0007669"/>
    <property type="project" value="TreeGrafter"/>
</dbReference>
<feature type="compositionally biased region" description="Low complexity" evidence="6">
    <location>
        <begin position="37"/>
        <end position="49"/>
    </location>
</feature>
<feature type="region of interest" description="Disordered" evidence="6">
    <location>
        <begin position="196"/>
        <end position="339"/>
    </location>
</feature>
<keyword evidence="9" id="KW-1185">Reference proteome</keyword>
<keyword evidence="4" id="KW-0862">Zinc</keyword>
<dbReference type="Proteomes" id="UP001234581">
    <property type="component" value="Unassembled WGS sequence"/>
</dbReference>
<dbReference type="GO" id="GO:0005667">
    <property type="term" value="C:transcription regulator complex"/>
    <property type="evidence" value="ECO:0007669"/>
    <property type="project" value="TreeGrafter"/>
</dbReference>